<evidence type="ECO:0000313" key="5">
    <source>
        <dbReference type="EMBL" id="KAL1409823.1"/>
    </source>
</evidence>
<feature type="region of interest" description="Disordered" evidence="3">
    <location>
        <begin position="1"/>
        <end position="63"/>
    </location>
</feature>
<proteinExistence type="predicted"/>
<dbReference type="EMBL" id="JBBXJM010000003">
    <property type="protein sequence ID" value="KAL1409823.1"/>
    <property type="molecule type" value="Genomic_DNA"/>
</dbReference>
<feature type="domain" description="Zn(2)-C6 fungal-type" evidence="4">
    <location>
        <begin position="68"/>
        <end position="98"/>
    </location>
</feature>
<dbReference type="Pfam" id="PF11951">
    <property type="entry name" value="Fungal_trans_2"/>
    <property type="match status" value="1"/>
</dbReference>
<gene>
    <name evidence="5" type="ORF">Q8F55_003821</name>
</gene>
<evidence type="ECO:0000256" key="2">
    <source>
        <dbReference type="ARBA" id="ARBA00023242"/>
    </source>
</evidence>
<feature type="compositionally biased region" description="Low complexity" evidence="3">
    <location>
        <begin position="19"/>
        <end position="38"/>
    </location>
</feature>
<dbReference type="PANTHER" id="PTHR37534:SF20">
    <property type="entry name" value="PRO1A C6 ZINK-FINGER PROTEIN"/>
    <property type="match status" value="1"/>
</dbReference>
<dbReference type="SMART" id="SM00066">
    <property type="entry name" value="GAL4"/>
    <property type="match status" value="1"/>
</dbReference>
<dbReference type="Gene3D" id="4.10.240.10">
    <property type="entry name" value="Zn(2)-C6 fungal-type DNA-binding domain"/>
    <property type="match status" value="1"/>
</dbReference>
<dbReference type="SUPFAM" id="SSF57701">
    <property type="entry name" value="Zn2/Cys6 DNA-binding domain"/>
    <property type="match status" value="1"/>
</dbReference>
<accession>A0ABR3Q520</accession>
<comment type="caution">
    <text evidence="5">The sequence shown here is derived from an EMBL/GenBank/DDBJ whole genome shotgun (WGS) entry which is preliminary data.</text>
</comment>
<dbReference type="Pfam" id="PF00172">
    <property type="entry name" value="Zn_clus"/>
    <property type="match status" value="1"/>
</dbReference>
<dbReference type="InterPro" id="IPR036864">
    <property type="entry name" value="Zn2-C6_fun-type_DNA-bd_sf"/>
</dbReference>
<reference evidence="5 6" key="1">
    <citation type="submission" date="2023-08" db="EMBL/GenBank/DDBJ databases">
        <title>Annotated Genome Sequence of Vanrija albida AlHP1.</title>
        <authorList>
            <person name="Herzog R."/>
        </authorList>
    </citation>
    <scope>NUCLEOTIDE SEQUENCE [LARGE SCALE GENOMIC DNA]</scope>
    <source>
        <strain evidence="5 6">AlHP1</strain>
    </source>
</reference>
<name>A0ABR3Q520_9TREE</name>
<dbReference type="CDD" id="cd00067">
    <property type="entry name" value="GAL4"/>
    <property type="match status" value="1"/>
</dbReference>
<dbReference type="GeneID" id="95984864"/>
<dbReference type="InterPro" id="IPR021858">
    <property type="entry name" value="Fun_TF"/>
</dbReference>
<dbReference type="Proteomes" id="UP001565368">
    <property type="component" value="Unassembled WGS sequence"/>
</dbReference>
<dbReference type="RefSeq" id="XP_069209767.1">
    <property type="nucleotide sequence ID" value="XM_069352349.1"/>
</dbReference>
<feature type="compositionally biased region" description="Polar residues" evidence="3">
    <location>
        <begin position="39"/>
        <end position="57"/>
    </location>
</feature>
<sequence length="636" mass="69959">MAPSPPSPYQTGRQLHHGSSSSNQQQQQHSRRSPSASSTGDGNANATAGPSNTTNDGSAVKRTRSRNGCLVCRARRIKCDLERPECKRCVNYGAECVYPIKKAFDAAAVDAALGSRHNRPSNAAATAAAYHDATPGAGQALSPPPITPHSSLPPLPPLPPAPPLPALPPGRVGPALDSVPPIEMVHALFRKTKMGSFFNNPVDPPEFLRLAFPLPEDLRCFHHCLTYSLSILVVDEEHNPWVEHIAPMFLFPTGDAPLSVNALKYSMLTLGATHLSYLEATSRAPNAERTLQLSRQYRHTALGLLRQARRVPEELAHDAFLASCVMILDNDILAACVSWREPLRYAKEAINHRGGAGNVLFGPDWRNAISRGGSSATPPAPVRRYLIEHAVMHDILCCLSIGSPPTVLDSDSSWWEALGNTGSTDREWESVESLFGFDRLLVRLTCNTLELFSNCREFEAHHGPLLNPPTAISLDSPSTVARADMSRRVADAQLELAQWRAEASARYMTPRTMIGSMTLWHMLQIMMLRDVQKRPRDDTEVQSSAAAILELCIEVGDKVEFLNWALLYASSVLLDADKRNTARSILKTFAYQCCHELEVIRLVMEEMWRRADDGYDDEACGTREIALEFGRAVLIG</sequence>
<keyword evidence="2" id="KW-0539">Nucleus</keyword>
<dbReference type="PROSITE" id="PS50048">
    <property type="entry name" value="ZN2_CY6_FUNGAL_2"/>
    <property type="match status" value="1"/>
</dbReference>
<feature type="compositionally biased region" description="Pro residues" evidence="3">
    <location>
        <begin position="142"/>
        <end position="166"/>
    </location>
</feature>
<dbReference type="PANTHER" id="PTHR37534">
    <property type="entry name" value="TRANSCRIPTIONAL ACTIVATOR PROTEIN UGA3"/>
    <property type="match status" value="1"/>
</dbReference>
<keyword evidence="6" id="KW-1185">Reference proteome</keyword>
<evidence type="ECO:0000256" key="3">
    <source>
        <dbReference type="SAM" id="MobiDB-lite"/>
    </source>
</evidence>
<organism evidence="5 6">
    <name type="scientific">Vanrija albida</name>
    <dbReference type="NCBI Taxonomy" id="181172"/>
    <lineage>
        <taxon>Eukaryota</taxon>
        <taxon>Fungi</taxon>
        <taxon>Dikarya</taxon>
        <taxon>Basidiomycota</taxon>
        <taxon>Agaricomycotina</taxon>
        <taxon>Tremellomycetes</taxon>
        <taxon>Trichosporonales</taxon>
        <taxon>Trichosporonaceae</taxon>
        <taxon>Vanrija</taxon>
    </lineage>
</organism>
<protein>
    <recommendedName>
        <fullName evidence="4">Zn(2)-C6 fungal-type domain-containing protein</fullName>
    </recommendedName>
</protein>
<evidence type="ECO:0000256" key="1">
    <source>
        <dbReference type="ARBA" id="ARBA00004123"/>
    </source>
</evidence>
<comment type="subcellular location">
    <subcellularLocation>
        <location evidence="1">Nucleus</location>
    </subcellularLocation>
</comment>
<dbReference type="PROSITE" id="PS00463">
    <property type="entry name" value="ZN2_CY6_FUNGAL_1"/>
    <property type="match status" value="1"/>
</dbReference>
<evidence type="ECO:0000313" key="6">
    <source>
        <dbReference type="Proteomes" id="UP001565368"/>
    </source>
</evidence>
<dbReference type="InterPro" id="IPR001138">
    <property type="entry name" value="Zn2Cys6_DnaBD"/>
</dbReference>
<evidence type="ECO:0000259" key="4">
    <source>
        <dbReference type="PROSITE" id="PS50048"/>
    </source>
</evidence>
<feature type="region of interest" description="Disordered" evidence="3">
    <location>
        <begin position="134"/>
        <end position="166"/>
    </location>
</feature>